<protein>
    <submittedName>
        <fullName evidence="3">Aste57867_17592 protein</fullName>
    </submittedName>
</protein>
<dbReference type="Pfam" id="PF13424">
    <property type="entry name" value="TPR_12"/>
    <property type="match status" value="1"/>
</dbReference>
<keyword evidence="1" id="KW-0175">Coiled coil</keyword>
<evidence type="ECO:0000313" key="2">
    <source>
        <dbReference type="EMBL" id="KAF0691115.1"/>
    </source>
</evidence>
<dbReference type="InterPro" id="IPR053137">
    <property type="entry name" value="NLR-like"/>
</dbReference>
<accession>A0A485L9Y6</accession>
<dbReference type="AlphaFoldDB" id="A0A485L9Y6"/>
<evidence type="ECO:0000313" key="4">
    <source>
        <dbReference type="Proteomes" id="UP000332933"/>
    </source>
</evidence>
<gene>
    <name evidence="3" type="primary">Aste57867_17592</name>
    <name evidence="2" type="ORF">As57867_017532</name>
    <name evidence="3" type="ORF">ASTE57867_17592</name>
</gene>
<dbReference type="OrthoDB" id="771227at2759"/>
<dbReference type="PANTHER" id="PTHR46082">
    <property type="entry name" value="ATP/GTP-BINDING PROTEIN-RELATED"/>
    <property type="match status" value="1"/>
</dbReference>
<organism evidence="3 4">
    <name type="scientific">Aphanomyces stellatus</name>
    <dbReference type="NCBI Taxonomy" id="120398"/>
    <lineage>
        <taxon>Eukaryota</taxon>
        <taxon>Sar</taxon>
        <taxon>Stramenopiles</taxon>
        <taxon>Oomycota</taxon>
        <taxon>Saprolegniomycetes</taxon>
        <taxon>Saprolegniales</taxon>
        <taxon>Verrucalvaceae</taxon>
        <taxon>Aphanomyces</taxon>
    </lineage>
</organism>
<dbReference type="Gene3D" id="1.25.40.10">
    <property type="entry name" value="Tetratricopeptide repeat domain"/>
    <property type="match status" value="2"/>
</dbReference>
<dbReference type="InterPro" id="IPR011990">
    <property type="entry name" value="TPR-like_helical_dom_sf"/>
</dbReference>
<feature type="coiled-coil region" evidence="1">
    <location>
        <begin position="547"/>
        <end position="574"/>
    </location>
</feature>
<reference evidence="3 4" key="1">
    <citation type="submission" date="2019-03" db="EMBL/GenBank/DDBJ databases">
        <authorList>
            <person name="Gaulin E."/>
            <person name="Dumas B."/>
        </authorList>
    </citation>
    <scope>NUCLEOTIDE SEQUENCE [LARGE SCALE GENOMIC DNA]</scope>
    <source>
        <strain evidence="3">CBS 568.67</strain>
    </source>
</reference>
<name>A0A485L9Y6_9STRA</name>
<keyword evidence="4" id="KW-1185">Reference proteome</keyword>
<dbReference type="EMBL" id="CAADRA010006222">
    <property type="protein sequence ID" value="VFT94343.1"/>
    <property type="molecule type" value="Genomic_DNA"/>
</dbReference>
<evidence type="ECO:0000313" key="3">
    <source>
        <dbReference type="EMBL" id="VFT94343.1"/>
    </source>
</evidence>
<evidence type="ECO:0000256" key="1">
    <source>
        <dbReference type="SAM" id="Coils"/>
    </source>
</evidence>
<dbReference type="PANTHER" id="PTHR46082:SF6">
    <property type="entry name" value="AAA+ ATPASE DOMAIN-CONTAINING PROTEIN-RELATED"/>
    <property type="match status" value="1"/>
</dbReference>
<reference evidence="2" key="2">
    <citation type="submission" date="2019-06" db="EMBL/GenBank/DDBJ databases">
        <title>Genomics analysis of Aphanomyces spp. identifies a new class of oomycete effector associated with host adaptation.</title>
        <authorList>
            <person name="Gaulin E."/>
        </authorList>
    </citation>
    <scope>NUCLEOTIDE SEQUENCE</scope>
    <source>
        <strain evidence="2">CBS 578.67</strain>
    </source>
</reference>
<proteinExistence type="predicted"/>
<sequence length="720" mass="81173">MADDSVYGLTLAYFHHFVATHGGREAFEGLSTTDVCTTFVKACTRHHQVSLVEYVQRHHPQGNLYVKPATWFVSHAWQYLFLDVVDALTTFFDDQGVAADDVALWFCTFNNNQHMVNNTIVPFEFWVDAFETALKAIGKVVMVLSPWNNPTTLTRTWCVFEIYVAITTGARFEVAMGTAQKAAFLEDIQDDSAFTAMLATIKSEASQTAVASDRSNITKRMQQANVSFADLDRMLFDVLEAWMRRTVQSQIDRSNATLVERATWLLVMGDLWREKKQFANAKACVDAALCIHRDDLASKHPDVWKCMARTAFLASKLDHPRETWDAMFHEALTHQSALLGLDHYDTLYTMHDFGSASIYHGAIERGLSLVHECFERCDRCFGHTKPLTFHAMNAIACGYYFQHDLPNAETWFFKCYERRRMPMQGKFDQAAATAKACYDVTRRTLGPDNQNTWVGYNNLGQMYLLTGAYDEARRILVACVDASASANPTAEQQLFYKLTLGKFYLCTLDIAQAQSYLQMAHDGFKRLTSATHHHTRSALYCLCLCFLETMEDDDDAMLARIDALEDELKQAECHHDTWTGFPCHGCCRPTAGTYFTCPKCPPLARRFCCACVALAKHTLFCDHDAPLKGFKPPARALQETRLALLAKVSALKRAEYDRHVDAYVAYCVTYDVAEDERTIAATRTRLVACIRPIQLALAVMLAALDDVLTSVKRALGTPTA</sequence>
<dbReference type="EMBL" id="VJMH01006201">
    <property type="protein sequence ID" value="KAF0691115.1"/>
    <property type="molecule type" value="Genomic_DNA"/>
</dbReference>
<dbReference type="Proteomes" id="UP000332933">
    <property type="component" value="Unassembled WGS sequence"/>
</dbReference>
<dbReference type="SUPFAM" id="SSF48452">
    <property type="entry name" value="TPR-like"/>
    <property type="match status" value="2"/>
</dbReference>